<proteinExistence type="predicted"/>
<comment type="caution">
    <text evidence="3">The sequence shown here is derived from an EMBL/GenBank/DDBJ whole genome shotgun (WGS) entry which is preliminary data.</text>
</comment>
<evidence type="ECO:0000256" key="1">
    <source>
        <dbReference type="ARBA" id="ARBA00023002"/>
    </source>
</evidence>
<feature type="binding site" evidence="2">
    <location>
        <position position="418"/>
    </location>
    <ligand>
        <name>Ni(2+)</name>
        <dbReference type="ChEBI" id="CHEBI:49786"/>
    </ligand>
</feature>
<evidence type="ECO:0000256" key="2">
    <source>
        <dbReference type="PIRSR" id="PIRSR601501-1"/>
    </source>
</evidence>
<dbReference type="PANTHER" id="PTHR43600">
    <property type="entry name" value="COENZYME F420 HYDROGENASE, SUBUNIT ALPHA"/>
    <property type="match status" value="1"/>
</dbReference>
<dbReference type="Pfam" id="PF00374">
    <property type="entry name" value="NiFeSe_Hases"/>
    <property type="match status" value="2"/>
</dbReference>
<dbReference type="InterPro" id="IPR001501">
    <property type="entry name" value="Ni-dep_hyd_lsu"/>
</dbReference>
<dbReference type="EMBL" id="DSTK01000004">
    <property type="protein sequence ID" value="HFK95752.1"/>
    <property type="molecule type" value="Genomic_DNA"/>
</dbReference>
<comment type="cofactor">
    <cofactor evidence="2">
        <name>Fe cation</name>
        <dbReference type="ChEBI" id="CHEBI:24875"/>
    </cofactor>
</comment>
<feature type="binding site" evidence="2">
    <location>
        <position position="68"/>
    </location>
    <ligand>
        <name>Ni(2+)</name>
        <dbReference type="ChEBI" id="CHEBI:49786"/>
    </ligand>
</feature>
<feature type="binding site" evidence="2">
    <location>
        <position position="421"/>
    </location>
    <ligand>
        <name>Fe cation</name>
        <dbReference type="ChEBI" id="CHEBI:24875"/>
    </ligand>
</feature>
<dbReference type="Gene3D" id="1.10.645.10">
    <property type="entry name" value="Cytochrome-c3 Hydrogenase, chain B"/>
    <property type="match status" value="1"/>
</dbReference>
<feature type="binding site" evidence="2">
    <location>
        <position position="424"/>
    </location>
    <ligand>
        <name>Mg(2+)</name>
        <dbReference type="ChEBI" id="CHEBI:18420"/>
    </ligand>
</feature>
<organism evidence="3">
    <name type="scientific">Desulfacinum infernum</name>
    <dbReference type="NCBI Taxonomy" id="35837"/>
    <lineage>
        <taxon>Bacteria</taxon>
        <taxon>Pseudomonadati</taxon>
        <taxon>Thermodesulfobacteriota</taxon>
        <taxon>Syntrophobacteria</taxon>
        <taxon>Syntrophobacterales</taxon>
        <taxon>Syntrophobacteraceae</taxon>
        <taxon>Desulfacinum</taxon>
    </lineage>
</organism>
<keyword evidence="2" id="KW-0408">Iron</keyword>
<dbReference type="InterPro" id="IPR018194">
    <property type="entry name" value="Ni-dep_hyd_lsu_Ni_BS"/>
</dbReference>
<sequence length="429" mass="47649">MKADRKRIRVDSLSRVEGEGGIVLEIRNGTAAQVKVTIFEAPRFFEGFLQGRSHAEVPDFTARICGICPVAYQMSSVHALEKIFGVRVDPSVRDLRRLLYCAEWIESHALHIYLLNGPDFYGLESAWASKDYLPILTRGLGFKKLGNDLLALLGGRSVHPVSVCVGGLTRAPRKKDLMAFLPAVERAFEASLKEIAWAAALPFPEAEFDTVWVSLVHDEEYPMNEGLMGCSRGSPMAMEDFLSAVQEFQVGHSTALHAGIRGKEGPEPYLVGPISRLNLNHGRLPSEIHNAMNSSGITVPIRNTRMAIAARTVELAYALSEAARLIRRYEEPEKASVPYEPLGGEAVWVTEAPRGSLLHRYRLNEAGRVESCTILPPTSQNLAHMEKDLRLFVERRADGPVDWIRKEAEKIIRCYDPCISCAVHVIRPG</sequence>
<dbReference type="GO" id="GO:0016151">
    <property type="term" value="F:nickel cation binding"/>
    <property type="evidence" value="ECO:0007669"/>
    <property type="project" value="InterPro"/>
</dbReference>
<dbReference type="InterPro" id="IPR029014">
    <property type="entry name" value="NiFe-Hase_large"/>
</dbReference>
<feature type="binding site" evidence="2">
    <location>
        <position position="65"/>
    </location>
    <ligand>
        <name>Ni(2+)</name>
        <dbReference type="ChEBI" id="CHEBI:49786"/>
    </ligand>
</feature>
<comment type="cofactor">
    <cofactor evidence="2">
        <name>Ni(2+)</name>
        <dbReference type="ChEBI" id="CHEBI:49786"/>
    </cofactor>
</comment>
<dbReference type="SUPFAM" id="SSF56762">
    <property type="entry name" value="HydB/Nqo4-like"/>
    <property type="match status" value="1"/>
</dbReference>
<feature type="binding site" evidence="2">
    <location>
        <position position="68"/>
    </location>
    <ligand>
        <name>Fe cation</name>
        <dbReference type="ChEBI" id="CHEBI:24875"/>
    </ligand>
</feature>
<gene>
    <name evidence="3" type="ORF">ENS06_00325</name>
</gene>
<dbReference type="PANTHER" id="PTHR43600:SF4">
    <property type="entry name" value="CYTOSOLIC NIFE-HYDROGENASE, ALPHA SUBUNIT"/>
    <property type="match status" value="1"/>
</dbReference>
<dbReference type="GO" id="GO:0008901">
    <property type="term" value="F:ferredoxin hydrogenase activity"/>
    <property type="evidence" value="ECO:0007669"/>
    <property type="project" value="InterPro"/>
</dbReference>
<feature type="binding site" evidence="2">
    <location>
        <position position="374"/>
    </location>
    <ligand>
        <name>Mg(2+)</name>
        <dbReference type="ChEBI" id="CHEBI:18420"/>
    </ligand>
</feature>
<keyword evidence="2" id="KW-0479">Metal-binding</keyword>
<reference evidence="3" key="1">
    <citation type="journal article" date="2020" name="mSystems">
        <title>Genome- and Community-Level Interaction Insights into Carbon Utilization and Element Cycling Functions of Hydrothermarchaeota in Hydrothermal Sediment.</title>
        <authorList>
            <person name="Zhou Z."/>
            <person name="Liu Y."/>
            <person name="Xu W."/>
            <person name="Pan J."/>
            <person name="Luo Z.H."/>
            <person name="Li M."/>
        </authorList>
    </citation>
    <scope>NUCLEOTIDE SEQUENCE [LARGE SCALE GENOMIC DNA]</scope>
    <source>
        <strain evidence="3">SpSt-456</strain>
    </source>
</reference>
<dbReference type="PROSITE" id="PS00508">
    <property type="entry name" value="NI_HGENASE_L_2"/>
    <property type="match status" value="1"/>
</dbReference>
<keyword evidence="2" id="KW-0533">Nickel</keyword>
<accession>A0A832E917</accession>
<dbReference type="AlphaFoldDB" id="A0A832E917"/>
<protein>
    <submittedName>
        <fullName evidence="3">Ni/Fe hydrogenase subunit alpha</fullName>
    </submittedName>
</protein>
<name>A0A832E917_9BACT</name>
<feature type="binding site" evidence="2">
    <location>
        <position position="46"/>
    </location>
    <ligand>
        <name>Mg(2+)</name>
        <dbReference type="ChEBI" id="CHEBI:18420"/>
    </ligand>
</feature>
<evidence type="ECO:0000313" key="3">
    <source>
        <dbReference type="EMBL" id="HFK95752.1"/>
    </source>
</evidence>
<keyword evidence="2" id="KW-0460">Magnesium</keyword>
<keyword evidence="1" id="KW-0560">Oxidoreductase</keyword>